<proteinExistence type="predicted"/>
<dbReference type="InterPro" id="IPR041664">
    <property type="entry name" value="AAA_16"/>
</dbReference>
<reference evidence="2 3" key="1">
    <citation type="submission" date="2017-10" db="EMBL/GenBank/DDBJ databases">
        <title>Sequencing the genomes of 1000 actinobacteria strains.</title>
        <authorList>
            <person name="Klenk H.-P."/>
        </authorList>
    </citation>
    <scope>NUCLEOTIDE SEQUENCE [LARGE SCALE GENOMIC DNA]</scope>
    <source>
        <strain evidence="2 3">DSM 20688</strain>
    </source>
</reference>
<dbReference type="Proteomes" id="UP000221653">
    <property type="component" value="Unassembled WGS sequence"/>
</dbReference>
<dbReference type="Pfam" id="PF13191">
    <property type="entry name" value="AAA_16"/>
    <property type="match status" value="1"/>
</dbReference>
<organism evidence="2 3">
    <name type="scientific">Corynebacterium renale</name>
    <dbReference type="NCBI Taxonomy" id="1724"/>
    <lineage>
        <taxon>Bacteria</taxon>
        <taxon>Bacillati</taxon>
        <taxon>Actinomycetota</taxon>
        <taxon>Actinomycetes</taxon>
        <taxon>Mycobacteriales</taxon>
        <taxon>Corynebacteriaceae</taxon>
        <taxon>Corynebacterium</taxon>
    </lineage>
</organism>
<keyword evidence="3" id="KW-1185">Reference proteome</keyword>
<dbReference type="AlphaFoldDB" id="A0A2A9DLS6"/>
<feature type="domain" description="Orc1-like AAA ATPase" evidence="1">
    <location>
        <begin position="15"/>
        <end position="182"/>
    </location>
</feature>
<evidence type="ECO:0000313" key="3">
    <source>
        <dbReference type="Proteomes" id="UP000221653"/>
    </source>
</evidence>
<dbReference type="InterPro" id="IPR027417">
    <property type="entry name" value="P-loop_NTPase"/>
</dbReference>
<dbReference type="SUPFAM" id="SSF52540">
    <property type="entry name" value="P-loop containing nucleoside triphosphate hydrolases"/>
    <property type="match status" value="1"/>
</dbReference>
<evidence type="ECO:0000259" key="1">
    <source>
        <dbReference type="Pfam" id="PF13191"/>
    </source>
</evidence>
<dbReference type="PANTHER" id="PTHR34301:SF8">
    <property type="entry name" value="ATPASE DOMAIN-CONTAINING PROTEIN"/>
    <property type="match status" value="1"/>
</dbReference>
<dbReference type="RefSeq" id="WP_048381842.1">
    <property type="nucleotide sequence ID" value="NZ_LDYE01000011.1"/>
</dbReference>
<dbReference type="PANTHER" id="PTHR34301">
    <property type="entry name" value="DNA-BINDING PROTEIN-RELATED"/>
    <property type="match status" value="1"/>
</dbReference>
<evidence type="ECO:0000313" key="2">
    <source>
        <dbReference type="EMBL" id="PFG27697.1"/>
    </source>
</evidence>
<dbReference type="STRING" id="1724.GCA_001044175_00614"/>
<accession>A0A2A9DLS6</accession>
<protein>
    <submittedName>
        <fullName evidence="2">AAA ATPase-like protein</fullName>
    </submittedName>
</protein>
<dbReference type="EMBL" id="PDJF01000001">
    <property type="protein sequence ID" value="PFG27697.1"/>
    <property type="molecule type" value="Genomic_DNA"/>
</dbReference>
<gene>
    <name evidence="2" type="ORF">ATK06_0773</name>
</gene>
<dbReference type="Gene3D" id="3.40.50.300">
    <property type="entry name" value="P-loop containing nucleotide triphosphate hydrolases"/>
    <property type="match status" value="1"/>
</dbReference>
<comment type="caution">
    <text evidence="2">The sequence shown here is derived from an EMBL/GenBank/DDBJ whole genome shotgun (WGS) entry which is preliminary data.</text>
</comment>
<name>A0A2A9DLS6_9CORY</name>
<dbReference type="OrthoDB" id="2020141at2"/>
<sequence>MQRSPFTPGDVARRVFGRTRLLREVRVDLMTAAMDEQLIGRLSVFVGPRGVGKTSLLRTIQTEATEKYGFATAWVTSGDAPLSDSIAEALHATSASWASDVVGRVRSSLERITIQAPGVSAEFNTRSEPIQSPGRLVQNALTTACTGALESGHAGLVLLIDEIQEADSDGLRALAYAWQHMQNENADLPLVCLTAGLSNSQDVITEAVSFAERFKYTYLGNLDQNASQEVLAKSTKSREVGWYADALDAALEESKGYPYFLQLVGDCIWKAAGYPDPEHFITLREASEGLADFQEESRNFHRARWMKATPAEEEFLIAMAKLGGDMVPRAEIARAMGKESSAISMPRQSLIDKGIIDSPSHGYLSFSAPSFAEYIVRDVLGEA</sequence>